<dbReference type="NCBIfam" id="NF000755">
    <property type="entry name" value="PRK00046.1"/>
    <property type="match status" value="1"/>
</dbReference>
<name>A0A9D1M9P9_9BACT</name>
<dbReference type="Pfam" id="PF01565">
    <property type="entry name" value="FAD_binding_4"/>
    <property type="match status" value="1"/>
</dbReference>
<evidence type="ECO:0000313" key="19">
    <source>
        <dbReference type="Proteomes" id="UP000824112"/>
    </source>
</evidence>
<dbReference type="Gene3D" id="3.90.78.10">
    <property type="entry name" value="UDP-N-acetylenolpyruvoylglucosamine reductase, C-terminal domain"/>
    <property type="match status" value="1"/>
</dbReference>
<comment type="cofactor">
    <cofactor evidence="1">
        <name>FAD</name>
        <dbReference type="ChEBI" id="CHEBI:57692"/>
    </cofactor>
</comment>
<keyword evidence="9" id="KW-0521">NADP</keyword>
<dbReference type="AlphaFoldDB" id="A0A9D1M9P9"/>
<comment type="function">
    <text evidence="2">Cell wall formation.</text>
</comment>
<evidence type="ECO:0000256" key="7">
    <source>
        <dbReference type="ARBA" id="ARBA00022630"/>
    </source>
</evidence>
<dbReference type="GO" id="GO:0071555">
    <property type="term" value="P:cell wall organization"/>
    <property type="evidence" value="ECO:0007669"/>
    <property type="project" value="UniProtKB-KW"/>
</dbReference>
<comment type="subcellular location">
    <subcellularLocation>
        <location evidence="3">Cytoplasm</location>
    </subcellularLocation>
</comment>
<evidence type="ECO:0000256" key="8">
    <source>
        <dbReference type="ARBA" id="ARBA00022827"/>
    </source>
</evidence>
<keyword evidence="6" id="KW-0132">Cell division</keyword>
<comment type="caution">
    <text evidence="18">The sequence shown here is derived from an EMBL/GenBank/DDBJ whole genome shotgun (WGS) entry which is preliminary data.</text>
</comment>
<dbReference type="PANTHER" id="PTHR21071:SF4">
    <property type="entry name" value="UDP-N-ACETYLENOLPYRUVOYLGLUCOSAMINE REDUCTASE"/>
    <property type="match status" value="1"/>
</dbReference>
<evidence type="ECO:0000313" key="18">
    <source>
        <dbReference type="EMBL" id="HIU56067.1"/>
    </source>
</evidence>
<evidence type="ECO:0000256" key="10">
    <source>
        <dbReference type="ARBA" id="ARBA00022960"/>
    </source>
</evidence>
<dbReference type="GO" id="GO:0008360">
    <property type="term" value="P:regulation of cell shape"/>
    <property type="evidence" value="ECO:0007669"/>
    <property type="project" value="UniProtKB-KW"/>
</dbReference>
<dbReference type="EMBL" id="DVNA01000224">
    <property type="protein sequence ID" value="HIU56067.1"/>
    <property type="molecule type" value="Genomic_DNA"/>
</dbReference>
<dbReference type="SUPFAM" id="SSF56194">
    <property type="entry name" value="Uridine diphospho-N-Acetylenolpyruvylglucosamine reductase, MurB, C-terminal domain"/>
    <property type="match status" value="1"/>
</dbReference>
<evidence type="ECO:0000256" key="12">
    <source>
        <dbReference type="ARBA" id="ARBA00023002"/>
    </source>
</evidence>
<dbReference type="GO" id="GO:0051301">
    <property type="term" value="P:cell division"/>
    <property type="evidence" value="ECO:0007669"/>
    <property type="project" value="UniProtKB-KW"/>
</dbReference>
<dbReference type="InterPro" id="IPR006094">
    <property type="entry name" value="Oxid_FAD_bind_N"/>
</dbReference>
<dbReference type="NCBIfam" id="TIGR00179">
    <property type="entry name" value="murB"/>
    <property type="match status" value="1"/>
</dbReference>
<dbReference type="Proteomes" id="UP000824112">
    <property type="component" value="Unassembled WGS sequence"/>
</dbReference>
<dbReference type="Pfam" id="PF02873">
    <property type="entry name" value="MurB_C"/>
    <property type="match status" value="1"/>
</dbReference>
<dbReference type="HAMAP" id="MF_00037">
    <property type="entry name" value="MurB"/>
    <property type="match status" value="1"/>
</dbReference>
<keyword evidence="12 18" id="KW-0560">Oxidoreductase</keyword>
<evidence type="ECO:0000256" key="5">
    <source>
        <dbReference type="ARBA" id="ARBA00022490"/>
    </source>
</evidence>
<keyword evidence="13" id="KW-0131">Cell cycle</keyword>
<keyword evidence="5" id="KW-0963">Cytoplasm</keyword>
<dbReference type="InterPro" id="IPR036318">
    <property type="entry name" value="FAD-bd_PCMH-like_sf"/>
</dbReference>
<evidence type="ECO:0000256" key="14">
    <source>
        <dbReference type="ARBA" id="ARBA00023316"/>
    </source>
</evidence>
<dbReference type="Gene3D" id="3.30.465.10">
    <property type="match status" value="1"/>
</dbReference>
<comment type="pathway">
    <text evidence="4">Cell wall biogenesis; peptidoglycan biosynthesis.</text>
</comment>
<evidence type="ECO:0000256" key="4">
    <source>
        <dbReference type="ARBA" id="ARBA00004752"/>
    </source>
</evidence>
<dbReference type="InterPro" id="IPR016166">
    <property type="entry name" value="FAD-bd_PCMH"/>
</dbReference>
<dbReference type="SUPFAM" id="SSF56176">
    <property type="entry name" value="FAD-binding/transporter-associated domain-like"/>
    <property type="match status" value="1"/>
</dbReference>
<keyword evidence="10" id="KW-0133">Cell shape</keyword>
<dbReference type="GO" id="GO:0008762">
    <property type="term" value="F:UDP-N-acetylmuramate dehydrogenase activity"/>
    <property type="evidence" value="ECO:0007669"/>
    <property type="project" value="UniProtKB-UniRule"/>
</dbReference>
<evidence type="ECO:0000259" key="17">
    <source>
        <dbReference type="PROSITE" id="PS51387"/>
    </source>
</evidence>
<dbReference type="PROSITE" id="PS51387">
    <property type="entry name" value="FAD_PCMH"/>
    <property type="match status" value="1"/>
</dbReference>
<evidence type="ECO:0000256" key="16">
    <source>
        <dbReference type="NCBIfam" id="TIGR00179"/>
    </source>
</evidence>
<keyword evidence="7" id="KW-0285">Flavoprotein</keyword>
<accession>A0A9D1M9P9</accession>
<dbReference type="InterPro" id="IPR036635">
    <property type="entry name" value="MurB_C_sf"/>
</dbReference>
<evidence type="ECO:0000256" key="9">
    <source>
        <dbReference type="ARBA" id="ARBA00022857"/>
    </source>
</evidence>
<keyword evidence="14" id="KW-0961">Cell wall biogenesis/degradation</keyword>
<dbReference type="InterPro" id="IPR016169">
    <property type="entry name" value="FAD-bd_PCMH_sub2"/>
</dbReference>
<dbReference type="GO" id="GO:0005829">
    <property type="term" value="C:cytosol"/>
    <property type="evidence" value="ECO:0007669"/>
    <property type="project" value="TreeGrafter"/>
</dbReference>
<keyword evidence="11" id="KW-0573">Peptidoglycan synthesis</keyword>
<feature type="domain" description="FAD-binding PCMH-type" evidence="17">
    <location>
        <begin position="1"/>
        <end position="115"/>
    </location>
</feature>
<comment type="catalytic activity">
    <reaction evidence="15">
        <text>UDP-N-acetyl-alpha-D-muramate + NADP(+) = UDP-N-acetyl-3-O-(1-carboxyvinyl)-alpha-D-glucosamine + NADPH + H(+)</text>
        <dbReference type="Rhea" id="RHEA:12248"/>
        <dbReference type="ChEBI" id="CHEBI:15378"/>
        <dbReference type="ChEBI" id="CHEBI:57783"/>
        <dbReference type="ChEBI" id="CHEBI:58349"/>
        <dbReference type="ChEBI" id="CHEBI:68483"/>
        <dbReference type="ChEBI" id="CHEBI:70757"/>
        <dbReference type="EC" id="1.3.1.98"/>
    </reaction>
</comment>
<dbReference type="InterPro" id="IPR011601">
    <property type="entry name" value="MurB_C"/>
</dbReference>
<evidence type="ECO:0000256" key="11">
    <source>
        <dbReference type="ARBA" id="ARBA00022984"/>
    </source>
</evidence>
<proteinExistence type="inferred from homology"/>
<evidence type="ECO:0000256" key="3">
    <source>
        <dbReference type="ARBA" id="ARBA00004496"/>
    </source>
</evidence>
<gene>
    <name evidence="18" type="primary">murB</name>
    <name evidence="18" type="ORF">IAB03_09725</name>
</gene>
<keyword evidence="8" id="KW-0274">FAD</keyword>
<reference evidence="18" key="1">
    <citation type="submission" date="2020-10" db="EMBL/GenBank/DDBJ databases">
        <authorList>
            <person name="Gilroy R."/>
        </authorList>
    </citation>
    <scope>NUCLEOTIDE SEQUENCE</scope>
    <source>
        <strain evidence="18">CHK158-818</strain>
    </source>
</reference>
<dbReference type="GO" id="GO:0009252">
    <property type="term" value="P:peptidoglycan biosynthetic process"/>
    <property type="evidence" value="ECO:0007669"/>
    <property type="project" value="UniProtKB-UniRule"/>
</dbReference>
<organism evidence="18 19">
    <name type="scientific">Candidatus Gallibacteroides avistercoris</name>
    <dbReference type="NCBI Taxonomy" id="2840833"/>
    <lineage>
        <taxon>Bacteria</taxon>
        <taxon>Pseudomonadati</taxon>
        <taxon>Bacteroidota</taxon>
        <taxon>Bacteroidia</taxon>
        <taxon>Bacteroidales</taxon>
        <taxon>Bacteroidaceae</taxon>
        <taxon>Bacteroidaceae incertae sedis</taxon>
        <taxon>Candidatus Gallibacteroides</taxon>
    </lineage>
</organism>
<dbReference type="GO" id="GO:0071949">
    <property type="term" value="F:FAD binding"/>
    <property type="evidence" value="ECO:0007669"/>
    <property type="project" value="InterPro"/>
</dbReference>
<feature type="non-terminal residue" evidence="18">
    <location>
        <position position="1"/>
    </location>
</feature>
<dbReference type="InterPro" id="IPR003170">
    <property type="entry name" value="MurB"/>
</dbReference>
<dbReference type="EC" id="1.3.1.98" evidence="16"/>
<evidence type="ECO:0000256" key="13">
    <source>
        <dbReference type="ARBA" id="ARBA00023306"/>
    </source>
</evidence>
<dbReference type="PANTHER" id="PTHR21071">
    <property type="entry name" value="UDP-N-ACETYLENOLPYRUVOYLGLUCOSAMINE REDUCTASE"/>
    <property type="match status" value="1"/>
</dbReference>
<sequence length="264" mass="28986">IGVVSETADEVVVKAGAGIVWDDLVAYSVEMGWGGLENLSNIPGEVGASAVQNIGAYGREAKDTIEQVECIDVESLCMRIFDNAQCMYGYRSSIFKKEMKGRFIVTAVFFRLQKKPILHLEYGNLSTVLSSLKEPSLQDVRNAVIKIRSEKLPDPDFVGNAGSFFMNPIIPVGQYEKIKADYPDIPSYPAGLGQIKVPAAWLIDRCGWKGKAEGGAAVYEKQCLVLINQNHAKAQDVLSLAEKITISVENRFGITIHPEVNFID</sequence>
<evidence type="ECO:0000256" key="15">
    <source>
        <dbReference type="ARBA" id="ARBA00048914"/>
    </source>
</evidence>
<evidence type="ECO:0000256" key="6">
    <source>
        <dbReference type="ARBA" id="ARBA00022618"/>
    </source>
</evidence>
<evidence type="ECO:0000256" key="2">
    <source>
        <dbReference type="ARBA" id="ARBA00003921"/>
    </source>
</evidence>
<reference evidence="18" key="2">
    <citation type="journal article" date="2021" name="PeerJ">
        <title>Extensive microbial diversity within the chicken gut microbiome revealed by metagenomics and culture.</title>
        <authorList>
            <person name="Gilroy R."/>
            <person name="Ravi A."/>
            <person name="Getino M."/>
            <person name="Pursley I."/>
            <person name="Horton D.L."/>
            <person name="Alikhan N.F."/>
            <person name="Baker D."/>
            <person name="Gharbi K."/>
            <person name="Hall N."/>
            <person name="Watson M."/>
            <person name="Adriaenssens E.M."/>
            <person name="Foster-Nyarko E."/>
            <person name="Jarju S."/>
            <person name="Secka A."/>
            <person name="Antonio M."/>
            <person name="Oren A."/>
            <person name="Chaudhuri R.R."/>
            <person name="La Ragione R."/>
            <person name="Hildebrand F."/>
            <person name="Pallen M.J."/>
        </authorList>
    </citation>
    <scope>NUCLEOTIDE SEQUENCE</scope>
    <source>
        <strain evidence="18">CHK158-818</strain>
    </source>
</reference>
<protein>
    <recommendedName>
        <fullName evidence="16">UDP-N-acetylmuramate dehydrogenase</fullName>
        <ecNumber evidence="16">1.3.1.98</ecNumber>
    </recommendedName>
</protein>
<evidence type="ECO:0000256" key="1">
    <source>
        <dbReference type="ARBA" id="ARBA00001974"/>
    </source>
</evidence>